<dbReference type="OMA" id="CITIDEC"/>
<dbReference type="STRING" id="88036.D8T999"/>
<sequence length="468" mass="50578">MSAKVELTGEADFGAETLSFLPMLCGMVENKDYRCLALAAMNMVIRFCLVPSTWIPILQAHFPTKSLVSSMALGGDDNTRATVMSFCLYLSCFKSGAEMLFTAGFLHSISLVSHRGEEDYGGGPFSISMTETSSQQAVWALGVAAVASLLRALGDNDAYRGTVLDSTISYFKAERHKILLALCSPNVCVDSEGRKVARYHRAQTSSSALQEAQYVTAFLCEIIRHPIAAVYTVRDELVDFREMAVHLLAYVAREGLVRSATGEGVSCPPLQRQETVALAKAATLGGTSAWFLLTARGSHRKPHSATGNELDSTSGSEYSESIAIQVYRLANLLLRFLVIQARQALQDMEEGRSSATKGRFPELPAPEILHALQDQVMLVASEIATSKAGSSLSKEAGDTCCMLLSILEKSLYLEACIFRVCGVTPVSLRADDFARDFKALLRVTAGHASLELSLAGVREIASTVYPGL</sequence>
<dbReference type="PANTHER" id="PTHR31431:SF1">
    <property type="entry name" value="NUCLEOPORIN NUP188"/>
    <property type="match status" value="1"/>
</dbReference>
<dbReference type="HOGENOM" id="CLU_020447_1_0_1"/>
<dbReference type="InterPro" id="IPR044840">
    <property type="entry name" value="Nup188"/>
</dbReference>
<dbReference type="Gramene" id="EFJ06828">
    <property type="protein sequence ID" value="EFJ06828"/>
    <property type="gene ID" value="SELMODRAFT_186599"/>
</dbReference>
<evidence type="ECO:0000313" key="1">
    <source>
        <dbReference type="EMBL" id="EFJ06828.1"/>
    </source>
</evidence>
<proteinExistence type="predicted"/>
<reference evidence="1 2" key="1">
    <citation type="journal article" date="2011" name="Science">
        <title>The Selaginella genome identifies genetic changes associated with the evolution of vascular plants.</title>
        <authorList>
            <person name="Banks J.A."/>
            <person name="Nishiyama T."/>
            <person name="Hasebe M."/>
            <person name="Bowman J.L."/>
            <person name="Gribskov M."/>
            <person name="dePamphilis C."/>
            <person name="Albert V.A."/>
            <person name="Aono N."/>
            <person name="Aoyama T."/>
            <person name="Ambrose B.A."/>
            <person name="Ashton N.W."/>
            <person name="Axtell M.J."/>
            <person name="Barker E."/>
            <person name="Barker M.S."/>
            <person name="Bennetzen J.L."/>
            <person name="Bonawitz N.D."/>
            <person name="Chapple C."/>
            <person name="Cheng C."/>
            <person name="Correa L.G."/>
            <person name="Dacre M."/>
            <person name="DeBarry J."/>
            <person name="Dreyer I."/>
            <person name="Elias M."/>
            <person name="Engstrom E.M."/>
            <person name="Estelle M."/>
            <person name="Feng L."/>
            <person name="Finet C."/>
            <person name="Floyd S.K."/>
            <person name="Frommer W.B."/>
            <person name="Fujita T."/>
            <person name="Gramzow L."/>
            <person name="Gutensohn M."/>
            <person name="Harholt J."/>
            <person name="Hattori M."/>
            <person name="Heyl A."/>
            <person name="Hirai T."/>
            <person name="Hiwatashi Y."/>
            <person name="Ishikawa M."/>
            <person name="Iwata M."/>
            <person name="Karol K.G."/>
            <person name="Koehler B."/>
            <person name="Kolukisaoglu U."/>
            <person name="Kubo M."/>
            <person name="Kurata T."/>
            <person name="Lalonde S."/>
            <person name="Li K."/>
            <person name="Li Y."/>
            <person name="Litt A."/>
            <person name="Lyons E."/>
            <person name="Manning G."/>
            <person name="Maruyama T."/>
            <person name="Michael T.P."/>
            <person name="Mikami K."/>
            <person name="Miyazaki S."/>
            <person name="Morinaga S."/>
            <person name="Murata T."/>
            <person name="Mueller-Roeber B."/>
            <person name="Nelson D.R."/>
            <person name="Obara M."/>
            <person name="Oguri Y."/>
            <person name="Olmstead R.G."/>
            <person name="Onodera N."/>
            <person name="Petersen B.L."/>
            <person name="Pils B."/>
            <person name="Prigge M."/>
            <person name="Rensing S.A."/>
            <person name="Riano-Pachon D.M."/>
            <person name="Roberts A.W."/>
            <person name="Sato Y."/>
            <person name="Scheller H.V."/>
            <person name="Schulz B."/>
            <person name="Schulz C."/>
            <person name="Shakirov E.V."/>
            <person name="Shibagaki N."/>
            <person name="Shinohara N."/>
            <person name="Shippen D.E."/>
            <person name="Soerensen I."/>
            <person name="Sotooka R."/>
            <person name="Sugimoto N."/>
            <person name="Sugita M."/>
            <person name="Sumikawa N."/>
            <person name="Tanurdzic M."/>
            <person name="Theissen G."/>
            <person name="Ulvskov P."/>
            <person name="Wakazuki S."/>
            <person name="Weng J.K."/>
            <person name="Willats W.W."/>
            <person name="Wipf D."/>
            <person name="Wolf P.G."/>
            <person name="Yang L."/>
            <person name="Zimmer A.D."/>
            <person name="Zhu Q."/>
            <person name="Mitros T."/>
            <person name="Hellsten U."/>
            <person name="Loque D."/>
            <person name="Otillar R."/>
            <person name="Salamov A."/>
            <person name="Schmutz J."/>
            <person name="Shapiro H."/>
            <person name="Lindquist E."/>
            <person name="Lucas S."/>
            <person name="Rokhsar D."/>
            <person name="Grigoriev I.V."/>
        </authorList>
    </citation>
    <scope>NUCLEOTIDE SEQUENCE [LARGE SCALE GENOMIC DNA]</scope>
</reference>
<name>D8T999_SELML</name>
<evidence type="ECO:0000313" key="2">
    <source>
        <dbReference type="Proteomes" id="UP000001514"/>
    </source>
</evidence>
<dbReference type="InParanoid" id="D8T999"/>
<dbReference type="OrthoDB" id="552259at2759"/>
<accession>D8T999</accession>
<dbReference type="EMBL" id="GL377694">
    <property type="protein sequence ID" value="EFJ06828.1"/>
    <property type="molecule type" value="Genomic_DNA"/>
</dbReference>
<dbReference type="KEGG" id="smo:SELMODRAFT_186599"/>
<organism evidence="2">
    <name type="scientific">Selaginella moellendorffii</name>
    <name type="common">Spikemoss</name>
    <dbReference type="NCBI Taxonomy" id="88036"/>
    <lineage>
        <taxon>Eukaryota</taxon>
        <taxon>Viridiplantae</taxon>
        <taxon>Streptophyta</taxon>
        <taxon>Embryophyta</taxon>
        <taxon>Tracheophyta</taxon>
        <taxon>Lycopodiopsida</taxon>
        <taxon>Selaginellales</taxon>
        <taxon>Selaginellaceae</taxon>
        <taxon>Selaginella</taxon>
    </lineage>
</organism>
<keyword evidence="2" id="KW-1185">Reference proteome</keyword>
<dbReference type="Proteomes" id="UP000001514">
    <property type="component" value="Unassembled WGS sequence"/>
</dbReference>
<protein>
    <submittedName>
        <fullName evidence="1">Uncharacterized protein</fullName>
    </submittedName>
</protein>
<dbReference type="AlphaFoldDB" id="D8T999"/>
<dbReference type="eggNOG" id="ENOG502QW6G">
    <property type="taxonomic scope" value="Eukaryota"/>
</dbReference>
<gene>
    <name evidence="1" type="ORF">SELMODRAFT_186599</name>
</gene>
<dbReference type="GO" id="GO:0017056">
    <property type="term" value="F:structural constituent of nuclear pore"/>
    <property type="evidence" value="ECO:0007669"/>
    <property type="project" value="InterPro"/>
</dbReference>
<dbReference type="PANTHER" id="PTHR31431">
    <property type="entry name" value="NUCLEOPORIN NUP188 HOMOLOG"/>
    <property type="match status" value="1"/>
</dbReference>